<name>A0A6A4PMA2_LUPAL</name>
<dbReference type="InterPro" id="IPR029058">
    <property type="entry name" value="AB_hydrolase_fold"/>
</dbReference>
<evidence type="ECO:0000256" key="1">
    <source>
        <dbReference type="SAM" id="Phobius"/>
    </source>
</evidence>
<reference evidence="3" key="1">
    <citation type="journal article" date="2020" name="Nat. Commun.">
        <title>Genome sequence of the cluster root forming white lupin.</title>
        <authorList>
            <person name="Hufnagel B."/>
            <person name="Marques A."/>
            <person name="Soriano A."/>
            <person name="Marques L."/>
            <person name="Divol F."/>
            <person name="Doumas P."/>
            <person name="Sallet E."/>
            <person name="Mancinotti D."/>
            <person name="Carrere S."/>
            <person name="Marande W."/>
            <person name="Arribat S."/>
            <person name="Keller J."/>
            <person name="Huneau C."/>
            <person name="Blein T."/>
            <person name="Aime D."/>
            <person name="Laguerre M."/>
            <person name="Taylor J."/>
            <person name="Schubert V."/>
            <person name="Nelson M."/>
            <person name="Geu-Flores F."/>
            <person name="Crespi M."/>
            <person name="Gallardo-Guerrero K."/>
            <person name="Delaux P.-M."/>
            <person name="Salse J."/>
            <person name="Berges H."/>
            <person name="Guyot R."/>
            <person name="Gouzy J."/>
            <person name="Peret B."/>
        </authorList>
    </citation>
    <scope>NUCLEOTIDE SEQUENCE [LARGE SCALE GENOMIC DNA]</scope>
    <source>
        <strain evidence="3">cv. Amiga</strain>
    </source>
</reference>
<proteinExistence type="predicted"/>
<dbReference type="GO" id="GO:0016787">
    <property type="term" value="F:hydrolase activity"/>
    <property type="evidence" value="ECO:0007669"/>
    <property type="project" value="UniProtKB-KW"/>
</dbReference>
<dbReference type="EMBL" id="WOCE01000012">
    <property type="protein sequence ID" value="KAE9602590.1"/>
    <property type="molecule type" value="Genomic_DNA"/>
</dbReference>
<keyword evidence="3" id="KW-1185">Reference proteome</keyword>
<accession>A0A6A4PMA2</accession>
<evidence type="ECO:0000313" key="3">
    <source>
        <dbReference type="Proteomes" id="UP000447434"/>
    </source>
</evidence>
<feature type="transmembrane region" description="Helical" evidence="1">
    <location>
        <begin position="105"/>
        <end position="134"/>
    </location>
</feature>
<dbReference type="PANTHER" id="PTHR43329">
    <property type="entry name" value="EPOXIDE HYDROLASE"/>
    <property type="match status" value="1"/>
</dbReference>
<organism evidence="2 3">
    <name type="scientific">Lupinus albus</name>
    <name type="common">White lupine</name>
    <name type="synonym">Lupinus termis</name>
    <dbReference type="NCBI Taxonomy" id="3870"/>
    <lineage>
        <taxon>Eukaryota</taxon>
        <taxon>Viridiplantae</taxon>
        <taxon>Streptophyta</taxon>
        <taxon>Embryophyta</taxon>
        <taxon>Tracheophyta</taxon>
        <taxon>Spermatophyta</taxon>
        <taxon>Magnoliopsida</taxon>
        <taxon>eudicotyledons</taxon>
        <taxon>Gunneridae</taxon>
        <taxon>Pentapetalae</taxon>
        <taxon>rosids</taxon>
        <taxon>fabids</taxon>
        <taxon>Fabales</taxon>
        <taxon>Fabaceae</taxon>
        <taxon>Papilionoideae</taxon>
        <taxon>50 kb inversion clade</taxon>
        <taxon>genistoids sensu lato</taxon>
        <taxon>core genistoids</taxon>
        <taxon>Genisteae</taxon>
        <taxon>Lupinus</taxon>
    </lineage>
</organism>
<keyword evidence="1" id="KW-0812">Transmembrane</keyword>
<dbReference type="Proteomes" id="UP000447434">
    <property type="component" value="Chromosome 12"/>
</dbReference>
<keyword evidence="1" id="KW-1133">Transmembrane helix</keyword>
<evidence type="ECO:0000313" key="2">
    <source>
        <dbReference type="EMBL" id="KAE9602590.1"/>
    </source>
</evidence>
<keyword evidence="1" id="KW-0472">Membrane</keyword>
<dbReference type="Gene3D" id="3.40.50.1820">
    <property type="entry name" value="alpha/beta hydrolase"/>
    <property type="match status" value="1"/>
</dbReference>
<sequence length="160" mass="18312">MEVGDIESEFSQIGTERVLKEFLTYSNPGPLYLAKGKGFGNPIDSPITLPSWLPEEEFNYYVTKYNKTGFTGAMNYYRNLDLNWELTAPWTSTNTSMHSFQNFKLALGIFLLYMLALFLSFAASFFSSCGLWILKLGLLTEELSKTLFYRRESGIIYTIP</sequence>
<comment type="caution">
    <text evidence="2">The sequence shown here is derived from an EMBL/GenBank/DDBJ whole genome shotgun (WGS) entry which is preliminary data.</text>
</comment>
<gene>
    <name evidence="2" type="ORF">Lalb_Chr12g0201201</name>
</gene>
<dbReference type="OrthoDB" id="7130006at2759"/>
<protein>
    <submittedName>
        <fullName evidence="2">Putative soluble epoxide hydrolase</fullName>
    </submittedName>
</protein>
<keyword evidence="2" id="KW-0378">Hydrolase</keyword>
<dbReference type="AlphaFoldDB" id="A0A6A4PMA2"/>